<feature type="region of interest" description="Disordered" evidence="1">
    <location>
        <begin position="1"/>
        <end position="36"/>
    </location>
</feature>
<gene>
    <name evidence="2" type="ORF">GYMLUDRAFT_45127</name>
</gene>
<evidence type="ECO:0000313" key="3">
    <source>
        <dbReference type="Proteomes" id="UP000053593"/>
    </source>
</evidence>
<organism evidence="2 3">
    <name type="scientific">Collybiopsis luxurians FD-317 M1</name>
    <dbReference type="NCBI Taxonomy" id="944289"/>
    <lineage>
        <taxon>Eukaryota</taxon>
        <taxon>Fungi</taxon>
        <taxon>Dikarya</taxon>
        <taxon>Basidiomycota</taxon>
        <taxon>Agaricomycotina</taxon>
        <taxon>Agaricomycetes</taxon>
        <taxon>Agaricomycetidae</taxon>
        <taxon>Agaricales</taxon>
        <taxon>Marasmiineae</taxon>
        <taxon>Omphalotaceae</taxon>
        <taxon>Collybiopsis</taxon>
        <taxon>Collybiopsis luxurians</taxon>
    </lineage>
</organism>
<dbReference type="AlphaFoldDB" id="A0A0D0B619"/>
<dbReference type="EMBL" id="KN834783">
    <property type="protein sequence ID" value="KIK58835.1"/>
    <property type="molecule type" value="Genomic_DNA"/>
</dbReference>
<dbReference type="OrthoDB" id="3241493at2759"/>
<dbReference type="Proteomes" id="UP000053593">
    <property type="component" value="Unassembled WGS sequence"/>
</dbReference>
<accession>A0A0D0B619</accession>
<evidence type="ECO:0000256" key="1">
    <source>
        <dbReference type="SAM" id="MobiDB-lite"/>
    </source>
</evidence>
<name>A0A0D0B619_9AGAR</name>
<evidence type="ECO:0000313" key="2">
    <source>
        <dbReference type="EMBL" id="KIK58835.1"/>
    </source>
</evidence>
<dbReference type="HOGENOM" id="CLU_038288_0_0_1"/>
<keyword evidence="3" id="KW-1185">Reference proteome</keyword>
<protein>
    <submittedName>
        <fullName evidence="2">Uncharacterized protein</fullName>
    </submittedName>
</protein>
<proteinExistence type="predicted"/>
<sequence length="416" mass="47243">MTITDDLPWPDLGSITRGATRGNQGQKGTLGPPDPDGRCIVQLRVHPGALEIRLNRQSSDWYRILDGEVDRALSLTRTYWRKARRRQDYDQRGDQDHMELHEWLQQLKDKTLANLELLTQKGAMKGPPYILPDDYELPLLRKFIERHTAGTPHNPRLRNNGVDDGKTNFIVQQDADIDTKISEPGSSYVSPETSINSSPALANGKPLEIQSLLHQAVRCNQEVQNSRAALEQARKNTHDAFLHYCSCREEEMQAQKVASTAEERRDDFVEALLLRNTQKLPLESTITLEEVQAAYALAHYRSTETIDQEQRSIANFALRPVDGPWGNVTAMQVMYPTDTPASLEVLANPENITRSRKRSWERHGQMQLEDTQDDDMLNSVELSLPNCHDEQTVNLPPRKRVHAMIPGYGVDNNQTL</sequence>
<reference evidence="2 3" key="1">
    <citation type="submission" date="2014-04" db="EMBL/GenBank/DDBJ databases">
        <title>Evolutionary Origins and Diversification of the Mycorrhizal Mutualists.</title>
        <authorList>
            <consortium name="DOE Joint Genome Institute"/>
            <consortium name="Mycorrhizal Genomics Consortium"/>
            <person name="Kohler A."/>
            <person name="Kuo A."/>
            <person name="Nagy L.G."/>
            <person name="Floudas D."/>
            <person name="Copeland A."/>
            <person name="Barry K.W."/>
            <person name="Cichocki N."/>
            <person name="Veneault-Fourrey C."/>
            <person name="LaButti K."/>
            <person name="Lindquist E.A."/>
            <person name="Lipzen A."/>
            <person name="Lundell T."/>
            <person name="Morin E."/>
            <person name="Murat C."/>
            <person name="Riley R."/>
            <person name="Ohm R."/>
            <person name="Sun H."/>
            <person name="Tunlid A."/>
            <person name="Henrissat B."/>
            <person name="Grigoriev I.V."/>
            <person name="Hibbett D.S."/>
            <person name="Martin F."/>
        </authorList>
    </citation>
    <scope>NUCLEOTIDE SEQUENCE [LARGE SCALE GENOMIC DNA]</scope>
    <source>
        <strain evidence="2 3">FD-317 M1</strain>
    </source>
</reference>